<evidence type="ECO:0000256" key="1">
    <source>
        <dbReference type="SAM" id="Phobius"/>
    </source>
</evidence>
<gene>
    <name evidence="2" type="ORF">GCM10008935_21860</name>
</gene>
<evidence type="ECO:0008006" key="4">
    <source>
        <dbReference type="Google" id="ProtNLM"/>
    </source>
</evidence>
<keyword evidence="1" id="KW-0812">Transmembrane</keyword>
<feature type="transmembrane region" description="Helical" evidence="1">
    <location>
        <begin position="53"/>
        <end position="75"/>
    </location>
</feature>
<dbReference type="Proteomes" id="UP001500740">
    <property type="component" value="Unassembled WGS sequence"/>
</dbReference>
<keyword evidence="1" id="KW-1133">Transmembrane helix</keyword>
<sequence length="150" mass="18218">MEQDVLPLPKTYLILMIIMTFITLGAYIGFWFLKRKKHFQSINQQHYIPFRWWVVATIYLVISLLLALVGELIFTPYGLVHIESLEFILVYFFLALLYFSIFRVKELLEEFEGLEINKYLLFIFHIFYLQYKINRYLSEVNQERFHEQTA</sequence>
<evidence type="ECO:0000313" key="3">
    <source>
        <dbReference type="Proteomes" id="UP001500740"/>
    </source>
</evidence>
<dbReference type="EMBL" id="BAAACZ010000018">
    <property type="protein sequence ID" value="GAA0465656.1"/>
    <property type="molecule type" value="Genomic_DNA"/>
</dbReference>
<name>A0ABN1A243_9BACI</name>
<comment type="caution">
    <text evidence="2">The sequence shown here is derived from an EMBL/GenBank/DDBJ whole genome shotgun (WGS) entry which is preliminary data.</text>
</comment>
<evidence type="ECO:0000313" key="2">
    <source>
        <dbReference type="EMBL" id="GAA0465656.1"/>
    </source>
</evidence>
<proteinExistence type="predicted"/>
<reference evidence="2 3" key="1">
    <citation type="journal article" date="2019" name="Int. J. Syst. Evol. Microbiol.">
        <title>The Global Catalogue of Microorganisms (GCM) 10K type strain sequencing project: providing services to taxonomists for standard genome sequencing and annotation.</title>
        <authorList>
            <consortium name="The Broad Institute Genomics Platform"/>
            <consortium name="The Broad Institute Genome Sequencing Center for Infectious Disease"/>
            <person name="Wu L."/>
            <person name="Ma J."/>
        </authorList>
    </citation>
    <scope>NUCLEOTIDE SEQUENCE [LARGE SCALE GENOMIC DNA]</scope>
    <source>
        <strain evidence="2 3">JCM 14193</strain>
    </source>
</reference>
<protein>
    <recommendedName>
        <fullName evidence="4">DUF4234 domain-containing protein</fullName>
    </recommendedName>
</protein>
<keyword evidence="1" id="KW-0472">Membrane</keyword>
<feature type="transmembrane region" description="Helical" evidence="1">
    <location>
        <begin position="12"/>
        <end position="33"/>
    </location>
</feature>
<accession>A0ABN1A243</accession>
<organism evidence="2 3">
    <name type="scientific">Alkalibacillus silvisoli</name>
    <dbReference type="NCBI Taxonomy" id="392823"/>
    <lineage>
        <taxon>Bacteria</taxon>
        <taxon>Bacillati</taxon>
        <taxon>Bacillota</taxon>
        <taxon>Bacilli</taxon>
        <taxon>Bacillales</taxon>
        <taxon>Bacillaceae</taxon>
        <taxon>Alkalibacillus</taxon>
    </lineage>
</organism>
<feature type="transmembrane region" description="Helical" evidence="1">
    <location>
        <begin position="87"/>
        <end position="104"/>
    </location>
</feature>
<keyword evidence="3" id="KW-1185">Reference proteome</keyword>
<dbReference type="RefSeq" id="WP_343783592.1">
    <property type="nucleotide sequence ID" value="NZ_BAAACZ010000018.1"/>
</dbReference>